<reference evidence="2" key="1">
    <citation type="submission" date="2020-03" db="EMBL/GenBank/DDBJ databases">
        <title>Long-read based genome assembly of a Labrador retriever dog.</title>
        <authorList>
            <person name="Eory L."/>
            <person name="Zhang W."/>
            <person name="Schoenebeck J."/>
        </authorList>
    </citation>
    <scope>NUCLEOTIDE SEQUENCE [LARGE SCALE GENOMIC DNA]</scope>
    <source>
        <strain evidence="2">Labrador retriever</strain>
    </source>
</reference>
<feature type="compositionally biased region" description="Low complexity" evidence="1">
    <location>
        <begin position="376"/>
        <end position="399"/>
    </location>
</feature>
<evidence type="ECO:0000313" key="3">
    <source>
        <dbReference type="Proteomes" id="UP000805418"/>
    </source>
</evidence>
<dbReference type="Proteomes" id="UP000805418">
    <property type="component" value="Chromosome 33"/>
</dbReference>
<dbReference type="GeneTree" id="ENSGT00730000111453"/>
<reference evidence="2" key="2">
    <citation type="submission" date="2025-08" db="UniProtKB">
        <authorList>
            <consortium name="Ensembl"/>
        </authorList>
    </citation>
    <scope>IDENTIFICATION</scope>
    <source>
        <strain evidence="2">Boxer</strain>
    </source>
</reference>
<dbReference type="GO" id="GO:0048012">
    <property type="term" value="P:hepatocyte growth factor receptor signaling pathway"/>
    <property type="evidence" value="ECO:0000318"/>
    <property type="project" value="GO_Central"/>
</dbReference>
<accession>A0A8I3QSS9</accession>
<feature type="compositionally biased region" description="Low complexity" evidence="1">
    <location>
        <begin position="485"/>
        <end position="496"/>
    </location>
</feature>
<feature type="region of interest" description="Disordered" evidence="1">
    <location>
        <begin position="64"/>
        <end position="85"/>
    </location>
</feature>
<dbReference type="Reactome" id="R-CFA-8851805">
    <property type="pathway name" value="MET activates RAS signaling"/>
</dbReference>
<evidence type="ECO:0000256" key="1">
    <source>
        <dbReference type="SAM" id="MobiDB-lite"/>
    </source>
</evidence>
<proteinExistence type="predicted"/>
<dbReference type="Reactome" id="R-CFA-977068">
    <property type="pathway name" value="Termination of O-glycan biosynthesis"/>
</dbReference>
<feature type="compositionally biased region" description="Polar residues" evidence="1">
    <location>
        <begin position="400"/>
        <end position="410"/>
    </location>
</feature>
<feature type="region of interest" description="Disordered" evidence="1">
    <location>
        <begin position="370"/>
        <end position="422"/>
    </location>
</feature>
<keyword evidence="3" id="KW-1185">Reference proteome</keyword>
<feature type="compositionally biased region" description="Polar residues" evidence="1">
    <location>
        <begin position="497"/>
        <end position="521"/>
    </location>
</feature>
<dbReference type="PANTHER" id="PTHR37358:SF1">
    <property type="entry name" value="MUCIN-20"/>
    <property type="match status" value="1"/>
</dbReference>
<sequence>MGPPSFRAPPGCGGRGAEPLRCEVQGGGSLRLRRAGAGGEGGGAAWACPPVARVPAARLTGASGSVWKPGRSRAAQEAGNRAARAAPAPRMRFPCGLALHLLHLLLPRGPPGAPGGAAGPSTSRPGPVVTANHVEEPAMTPGVRTNSEGAFQTADLLETSVPSHMPLETQTLSPQTFDWTLILANSNSEAETRDTKTTFPAMEGRAFTKMTPSKFTVVITTPMEASATSGNPVGTGMTTVETVTGSDLAKSVFDALCTDDSSEEAKRITIDVLTLAHTSVEAEGLALKSSAFSDSSVLAITAPRALAPDKSTPAKGLFAYSITDIEVANCSILEIETTATTLGTLDMDLNPTGGEVLSPPVVSALLNSTEAESHITETTPSAETLSAASATEAATPDTTVETPLTANSPTEGEATAATTTTPSTTLVSVSVNPLEEASVLSIETTSHTKVLGAVTVSTEAGLTVGKATSPAGLSTMAHSYSHIATSKSTTPSQPSTADGTTNESVPITRSPAPSVQLTRANSSQEANITLFRTTALAKTLKTASVAGGKTPTAMPTVVQTRWTTEATADGDGGFFLLRLSVASPEDLTDPRVAERLVQQLCRELHAHLPPTRVSLLHVTRG</sequence>
<organism evidence="2 3">
    <name type="scientific">Canis lupus familiaris</name>
    <name type="common">Dog</name>
    <name type="synonym">Canis familiaris</name>
    <dbReference type="NCBI Taxonomy" id="9615"/>
    <lineage>
        <taxon>Eukaryota</taxon>
        <taxon>Metazoa</taxon>
        <taxon>Chordata</taxon>
        <taxon>Craniata</taxon>
        <taxon>Vertebrata</taxon>
        <taxon>Euteleostomi</taxon>
        <taxon>Mammalia</taxon>
        <taxon>Eutheria</taxon>
        <taxon>Laurasiatheria</taxon>
        <taxon>Carnivora</taxon>
        <taxon>Caniformia</taxon>
        <taxon>Canidae</taxon>
        <taxon>Canis</taxon>
    </lineage>
</organism>
<dbReference type="InterPro" id="IPR034551">
    <property type="entry name" value="MUC20"/>
</dbReference>
<dbReference type="Ensembl" id="ENSCAFT00845052169.1">
    <property type="protein sequence ID" value="ENSCAFP00845040913.1"/>
    <property type="gene ID" value="ENSCAFG00845029480.1"/>
</dbReference>
<reference evidence="2" key="3">
    <citation type="submission" date="2025-09" db="UniProtKB">
        <authorList>
            <consortium name="Ensembl"/>
        </authorList>
    </citation>
    <scope>IDENTIFICATION</scope>
    <source>
        <strain evidence="2">Boxer</strain>
    </source>
</reference>
<evidence type="ECO:0000313" key="2">
    <source>
        <dbReference type="Ensembl" id="ENSCAFP00845040913.1"/>
    </source>
</evidence>
<protein>
    <submittedName>
        <fullName evidence="2">Mucin 20, cell surface associated</fullName>
    </submittedName>
</protein>
<dbReference type="OrthoDB" id="9451599at2759"/>
<dbReference type="PANTHER" id="PTHR37358">
    <property type="entry name" value="MUCIN-20"/>
    <property type="match status" value="1"/>
</dbReference>
<feature type="region of interest" description="Disordered" evidence="1">
    <location>
        <begin position="484"/>
        <end position="521"/>
    </location>
</feature>
<feature type="compositionally biased region" description="Low complexity" evidence="1">
    <location>
        <begin position="73"/>
        <end position="85"/>
    </location>
</feature>
<dbReference type="Reactome" id="R-CFA-913709">
    <property type="pathway name" value="O-linked glycosylation of mucins"/>
</dbReference>
<name>A0A8I3QSS9_CANLF</name>
<gene>
    <name evidence="2" type="primary">MUC20</name>
</gene>
<dbReference type="AlphaFoldDB" id="A0A8I3QSS9"/>